<dbReference type="STRING" id="665126.ABB55_05440"/>
<organism evidence="4 5">
    <name type="scientific">Prosthecodimorpha hirschii</name>
    <dbReference type="NCBI Taxonomy" id="665126"/>
    <lineage>
        <taxon>Bacteria</taxon>
        <taxon>Pseudomonadati</taxon>
        <taxon>Pseudomonadota</taxon>
        <taxon>Alphaproteobacteria</taxon>
        <taxon>Hyphomicrobiales</taxon>
        <taxon>Ancalomicrobiaceae</taxon>
        <taxon>Prosthecodimorpha</taxon>
    </lineage>
</organism>
<name>A0A0P6VNB0_9HYPH</name>
<dbReference type="Pfam" id="PF00202">
    <property type="entry name" value="Aminotran_3"/>
    <property type="match status" value="1"/>
</dbReference>
<dbReference type="InterPro" id="IPR005814">
    <property type="entry name" value="Aminotrans_3"/>
</dbReference>
<dbReference type="GO" id="GO:0030170">
    <property type="term" value="F:pyridoxal phosphate binding"/>
    <property type="evidence" value="ECO:0007669"/>
    <property type="project" value="InterPro"/>
</dbReference>
<reference evidence="4 5" key="2">
    <citation type="submission" date="2015-10" db="EMBL/GenBank/DDBJ databases">
        <title>Draft Genome Sequence of Prosthecomicrobium hirschii ATCC 27832.</title>
        <authorList>
            <person name="Daniel J."/>
            <person name="Givan S.A."/>
            <person name="Brun Y.V."/>
            <person name="Brown P.J."/>
        </authorList>
    </citation>
    <scope>NUCLEOTIDE SEQUENCE [LARGE SCALE GENOMIC DNA]</scope>
    <source>
        <strain evidence="4 5">16</strain>
    </source>
</reference>
<dbReference type="SUPFAM" id="SSF53383">
    <property type="entry name" value="PLP-dependent transferases"/>
    <property type="match status" value="1"/>
</dbReference>
<evidence type="ECO:0000256" key="3">
    <source>
        <dbReference type="RuleBase" id="RU003560"/>
    </source>
</evidence>
<comment type="cofactor">
    <cofactor evidence="1">
        <name>pyridoxal 5'-phosphate</name>
        <dbReference type="ChEBI" id="CHEBI:597326"/>
    </cofactor>
</comment>
<dbReference type="Proteomes" id="UP000048984">
    <property type="component" value="Unassembled WGS sequence"/>
</dbReference>
<evidence type="ECO:0000313" key="4">
    <source>
        <dbReference type="EMBL" id="KPL51739.1"/>
    </source>
</evidence>
<evidence type="ECO:0000256" key="1">
    <source>
        <dbReference type="ARBA" id="ARBA00001933"/>
    </source>
</evidence>
<protein>
    <submittedName>
        <fullName evidence="4">Glutamate-1-semialdehyde aminotransferase</fullName>
    </submittedName>
</protein>
<accession>A0A0P6VNB0</accession>
<keyword evidence="4" id="KW-0808">Transferase</keyword>
<proteinExistence type="inferred from homology"/>
<evidence type="ECO:0000313" key="5">
    <source>
        <dbReference type="Proteomes" id="UP000048984"/>
    </source>
</evidence>
<dbReference type="Gene3D" id="3.40.640.10">
    <property type="entry name" value="Type I PLP-dependent aspartate aminotransferase-like (Major domain)"/>
    <property type="match status" value="1"/>
</dbReference>
<dbReference type="InterPro" id="IPR015424">
    <property type="entry name" value="PyrdxlP-dep_Trfase"/>
</dbReference>
<evidence type="ECO:0000256" key="2">
    <source>
        <dbReference type="ARBA" id="ARBA00022898"/>
    </source>
</evidence>
<dbReference type="PANTHER" id="PTHR43713:SF3">
    <property type="entry name" value="GLUTAMATE-1-SEMIALDEHYDE 2,1-AMINOMUTASE 1, CHLOROPLASTIC-RELATED"/>
    <property type="match status" value="1"/>
</dbReference>
<dbReference type="PANTHER" id="PTHR43713">
    <property type="entry name" value="GLUTAMATE-1-SEMIALDEHYDE 2,1-AMINOMUTASE"/>
    <property type="match status" value="1"/>
</dbReference>
<keyword evidence="4" id="KW-0032">Aminotransferase</keyword>
<reference evidence="4 5" key="1">
    <citation type="submission" date="2015-09" db="EMBL/GenBank/DDBJ databases">
        <authorList>
            <person name="Jackson K.R."/>
            <person name="Lunt B.L."/>
            <person name="Fisher J.N.B."/>
            <person name="Gardner A.V."/>
            <person name="Bailey M.E."/>
            <person name="Deus L.M."/>
            <person name="Earl A.S."/>
            <person name="Gibby P.D."/>
            <person name="Hartmann K.A."/>
            <person name="Liu J.E."/>
            <person name="Manci A.M."/>
            <person name="Nielsen D.A."/>
            <person name="Solomon M.B."/>
            <person name="Breakwell D.P."/>
            <person name="Burnett S.H."/>
            <person name="Grose J.H."/>
        </authorList>
    </citation>
    <scope>NUCLEOTIDE SEQUENCE [LARGE SCALE GENOMIC DNA]</scope>
    <source>
        <strain evidence="4 5">16</strain>
    </source>
</reference>
<dbReference type="InterPro" id="IPR015422">
    <property type="entry name" value="PyrdxlP-dep_Trfase_small"/>
</dbReference>
<keyword evidence="2 3" id="KW-0663">Pyridoxal phosphate</keyword>
<comment type="caution">
    <text evidence="4">The sequence shown here is derived from an EMBL/GenBank/DDBJ whole genome shotgun (WGS) entry which is preliminary data.</text>
</comment>
<keyword evidence="5" id="KW-1185">Reference proteome</keyword>
<sequence length="416" mass="43387">MQHLVGGISSAGRAVPPLGPQSFYVDRAQGPHLWADDGRRYIDTALGFGAVLIGHADPGVNEAVHQAMARGSMPAFAHHGEETAAAALTAACGPLSQAIFLNSGSEAVHLACRIVRAATGRPTIVKMAAGFDGWFDPMAFGNAGSPEARIGNSARPVRDGVALLRFNDLGDAERLFAERDDIAAIIFEPLLANAGCIAAAPGYLEALQQMARRHGILTIADEVLMGFRTRCGLASHGMGLDPDLATVGKAIGNGFAVAAVVGRPDLMAAAADGRAVRAGTYCGNPVATAAVSATLDILSKADYTALAARGDRLRAALSTAFAAEGIPASTAGLGMVFTPWFAPEPPATYETAAALARQALSLDWHFALRREGVMTMPQAFGRIYLSFAHDEAVIDAMVEAIRRAVRTLAGHRAPDR</sequence>
<dbReference type="EMBL" id="LJYW01000001">
    <property type="protein sequence ID" value="KPL51739.1"/>
    <property type="molecule type" value="Genomic_DNA"/>
</dbReference>
<gene>
    <name evidence="4" type="ORF">ABB55_05440</name>
</gene>
<comment type="similarity">
    <text evidence="3">Belongs to the class-III pyridoxal-phosphate-dependent aminotransferase family.</text>
</comment>
<dbReference type="InterPro" id="IPR015421">
    <property type="entry name" value="PyrdxlP-dep_Trfase_major"/>
</dbReference>
<dbReference type="AlphaFoldDB" id="A0A0P6VNB0"/>
<dbReference type="Gene3D" id="3.90.1150.10">
    <property type="entry name" value="Aspartate Aminotransferase, domain 1"/>
    <property type="match status" value="1"/>
</dbReference>
<dbReference type="GO" id="GO:0008483">
    <property type="term" value="F:transaminase activity"/>
    <property type="evidence" value="ECO:0007669"/>
    <property type="project" value="UniProtKB-KW"/>
</dbReference>